<dbReference type="EC" id="2.6.1.76" evidence="7"/>
<dbReference type="FunFam" id="3.40.640.10:FF:000004">
    <property type="entry name" value="Acetylornithine aminotransferase"/>
    <property type="match status" value="1"/>
</dbReference>
<comment type="cofactor">
    <cofactor evidence="1 7">
        <name>pyridoxal 5'-phosphate</name>
        <dbReference type="ChEBI" id="CHEBI:597326"/>
    </cofactor>
</comment>
<dbReference type="CDD" id="cd00610">
    <property type="entry name" value="OAT_like"/>
    <property type="match status" value="1"/>
</dbReference>
<comment type="similarity">
    <text evidence="2 6">Belongs to the class-III pyridoxal-phosphate-dependent aminotransferase family.</text>
</comment>
<dbReference type="InterPro" id="IPR049704">
    <property type="entry name" value="Aminotrans_3_PPA_site"/>
</dbReference>
<dbReference type="InterPro" id="IPR012773">
    <property type="entry name" value="Ectoine_EctB"/>
</dbReference>
<dbReference type="InParanoid" id="W0DS41"/>
<dbReference type="NCBIfam" id="TIGR02407">
    <property type="entry name" value="ectoine_ectB"/>
    <property type="match status" value="1"/>
</dbReference>
<reference evidence="8 9" key="1">
    <citation type="submission" date="2013-12" db="EMBL/GenBank/DDBJ databases">
        <authorList>
            <consortium name="DOE Joint Genome Institute"/>
            <person name="Kappler U."/>
            <person name="Huntemann M."/>
            <person name="Han J."/>
            <person name="Chen A."/>
            <person name="Kyrpides N."/>
            <person name="Mavromatis K."/>
            <person name="Markowitz V."/>
            <person name="Palaniappan K."/>
            <person name="Ivanova N."/>
            <person name="Schaumberg A."/>
            <person name="Pati A."/>
            <person name="Liolios K."/>
            <person name="Nordberg H.P."/>
            <person name="Cantor M.N."/>
            <person name="Hua S.X."/>
            <person name="Woyke T."/>
        </authorList>
    </citation>
    <scope>NUCLEOTIDE SEQUENCE [LARGE SCALE GENOMIC DNA]</scope>
    <source>
        <strain evidence="9">AL2</strain>
    </source>
</reference>
<evidence type="ECO:0000256" key="5">
    <source>
        <dbReference type="ARBA" id="ARBA00022898"/>
    </source>
</evidence>
<dbReference type="EMBL" id="CP007030">
    <property type="protein sequence ID" value="AHF01455.1"/>
    <property type="molecule type" value="Genomic_DNA"/>
</dbReference>
<evidence type="ECO:0000313" key="8">
    <source>
        <dbReference type="EMBL" id="AHF01455.1"/>
    </source>
</evidence>
<evidence type="ECO:0000256" key="6">
    <source>
        <dbReference type="RuleBase" id="RU003560"/>
    </source>
</evidence>
<dbReference type="NCBIfam" id="NF006733">
    <property type="entry name" value="PRK09264.1"/>
    <property type="match status" value="1"/>
</dbReference>
<name>W0DS41_9GAMM</name>
<dbReference type="PANTHER" id="PTHR43552">
    <property type="entry name" value="DIAMINOBUTYRATE--2-OXOGLUTARATE AMINOTRANSFERASE"/>
    <property type="match status" value="1"/>
</dbReference>
<dbReference type="Gene3D" id="3.40.640.10">
    <property type="entry name" value="Type I PLP-dependent aspartate aminotransferase-like (Major domain)"/>
    <property type="match status" value="1"/>
</dbReference>
<sequence length="426" mass="47058">MSLFEQHESNVRGYIRSFPAIFDTATSATIVDIEGKRYIDFFGGAGSLNYGHNHPLINQALINYIQRNGITNALDKATVAKHDFISAFQSIILAPRHMDYKIQFVGPTGANGVETALKLARKMKQRSNVIAFTNAYHGHSLGALAVTGNEFYHDDYYGVPRNVNKMPYDNYFDHDMDSVDMLRHYLADGSSGYDLPAAVIVESIQGEGGINVASVAWLQKLSELCKEMDILLIMDEIQVGNGRTGDFFSFERANIQPDIITLSKSVGTGMPMSIVLMKPDVDVWSPGEHTGTFRGNSYAFVAGSAALELWRNDDFSRSIRAKGEQVEQAFRRLQARYPGWISDVRGLGMIWGLESLVEGFCNEVSKQAFERGLMMETAGASDQVLKFLGPLVISETELEEGFEILDDAMAAAVEQYQQAGKAPLSA</sequence>
<dbReference type="GO" id="GO:0045303">
    <property type="term" value="F:diaminobutyrate-2-oxoglutarate transaminase activity"/>
    <property type="evidence" value="ECO:0007669"/>
    <property type="project" value="UniProtKB-EC"/>
</dbReference>
<dbReference type="STRING" id="717772.THIAE_06515"/>
<dbReference type="InterPro" id="IPR015421">
    <property type="entry name" value="PyrdxlP-dep_Trfase_major"/>
</dbReference>
<keyword evidence="9" id="KW-1185">Reference proteome</keyword>
<dbReference type="Proteomes" id="UP000005380">
    <property type="component" value="Chromosome"/>
</dbReference>
<dbReference type="InterPro" id="IPR005814">
    <property type="entry name" value="Aminotrans_3"/>
</dbReference>
<dbReference type="PIRSF" id="PIRSF000521">
    <property type="entry name" value="Transaminase_4ab_Lys_Orn"/>
    <property type="match status" value="1"/>
</dbReference>
<dbReference type="InterPro" id="IPR015422">
    <property type="entry name" value="PyrdxlP-dep_Trfase_small"/>
</dbReference>
<dbReference type="GO" id="GO:0030170">
    <property type="term" value="F:pyridoxal phosphate binding"/>
    <property type="evidence" value="ECO:0007669"/>
    <property type="project" value="InterPro"/>
</dbReference>
<comment type="pathway">
    <text evidence="7">Amine and polyamine biosynthesis; ectoine biosynthesis; L-ectoine from L-aspartate 4-semialdehyde: step 1/3.</text>
</comment>
<dbReference type="FunCoup" id="W0DS41">
    <property type="interactions" value="339"/>
</dbReference>
<evidence type="ECO:0000256" key="2">
    <source>
        <dbReference type="ARBA" id="ARBA00008954"/>
    </source>
</evidence>
<evidence type="ECO:0000256" key="7">
    <source>
        <dbReference type="RuleBase" id="RU365034"/>
    </source>
</evidence>
<gene>
    <name evidence="8" type="ORF">THIAE_06515</name>
</gene>
<organism evidence="8 9">
    <name type="scientific">Thiomicrospira aerophila AL3</name>
    <dbReference type="NCBI Taxonomy" id="717772"/>
    <lineage>
        <taxon>Bacteria</taxon>
        <taxon>Pseudomonadati</taxon>
        <taxon>Pseudomonadota</taxon>
        <taxon>Gammaproteobacteria</taxon>
        <taxon>Thiotrichales</taxon>
        <taxon>Piscirickettsiaceae</taxon>
        <taxon>Thiomicrospira</taxon>
    </lineage>
</organism>
<evidence type="ECO:0000256" key="4">
    <source>
        <dbReference type="ARBA" id="ARBA00022679"/>
    </source>
</evidence>
<comment type="catalytic activity">
    <reaction evidence="7">
        <text>L-2,4-diaminobutanoate + 2-oxoglutarate = L-aspartate 4-semialdehyde + L-glutamate</text>
        <dbReference type="Rhea" id="RHEA:11160"/>
        <dbReference type="ChEBI" id="CHEBI:16810"/>
        <dbReference type="ChEBI" id="CHEBI:29985"/>
        <dbReference type="ChEBI" id="CHEBI:58761"/>
        <dbReference type="ChEBI" id="CHEBI:537519"/>
        <dbReference type="EC" id="2.6.1.76"/>
    </reaction>
</comment>
<comment type="function">
    <text evidence="7">Catalyzes reversively the conversion of L-aspartate beta-semialdehyde (ASA) to L-2,4-diaminobutyrate (DABA) by transamination with L-glutamate.</text>
</comment>
<dbReference type="AlphaFoldDB" id="W0DS41"/>
<dbReference type="NCBIfam" id="TIGR00709">
    <property type="entry name" value="dat"/>
    <property type="match status" value="1"/>
</dbReference>
<dbReference type="UniPathway" id="UPA00067">
    <property type="reaction ID" value="UER00121"/>
</dbReference>
<dbReference type="KEGG" id="tao:THIAE_06515"/>
<accession>W0DS41</accession>
<dbReference type="PROSITE" id="PS00600">
    <property type="entry name" value="AA_TRANSFER_CLASS_3"/>
    <property type="match status" value="1"/>
</dbReference>
<evidence type="ECO:0000256" key="1">
    <source>
        <dbReference type="ARBA" id="ARBA00001933"/>
    </source>
</evidence>
<dbReference type="SUPFAM" id="SSF53383">
    <property type="entry name" value="PLP-dependent transferases"/>
    <property type="match status" value="1"/>
</dbReference>
<keyword evidence="4 7" id="KW-0808">Transferase</keyword>
<dbReference type="HOGENOM" id="CLU_016922_10_0_6"/>
<proteinExistence type="inferred from homology"/>
<keyword evidence="5 6" id="KW-0663">Pyridoxal phosphate</keyword>
<dbReference type="GO" id="GO:0019491">
    <property type="term" value="P:ectoine biosynthetic process"/>
    <property type="evidence" value="ECO:0007669"/>
    <property type="project" value="UniProtKB-UniPathway"/>
</dbReference>
<dbReference type="GO" id="GO:0047307">
    <property type="term" value="F:diaminobutyrate-pyruvate transaminase activity"/>
    <property type="evidence" value="ECO:0007669"/>
    <property type="project" value="InterPro"/>
</dbReference>
<keyword evidence="3 7" id="KW-0032">Aminotransferase</keyword>
<dbReference type="Pfam" id="PF00202">
    <property type="entry name" value="Aminotran_3"/>
    <property type="match status" value="1"/>
</dbReference>
<dbReference type="PANTHER" id="PTHR43552:SF2">
    <property type="entry name" value="DIAMINOBUTYRATE--2-OXOGLUTARATE TRANSAMINASE"/>
    <property type="match status" value="1"/>
</dbReference>
<protein>
    <recommendedName>
        <fullName evidence="7">Diaminobutyrate--2-oxoglutarate transaminase</fullName>
        <ecNumber evidence="7">2.6.1.76</ecNumber>
    </recommendedName>
    <alternativeName>
        <fullName evidence="7">DABA aminotransferase</fullName>
    </alternativeName>
</protein>
<dbReference type="eggNOG" id="COG0160">
    <property type="taxonomic scope" value="Bacteria"/>
</dbReference>
<dbReference type="OrthoDB" id="9801052at2"/>
<evidence type="ECO:0000313" key="9">
    <source>
        <dbReference type="Proteomes" id="UP000005380"/>
    </source>
</evidence>
<dbReference type="InterPro" id="IPR004637">
    <property type="entry name" value="Dat"/>
</dbReference>
<dbReference type="Gene3D" id="3.90.1150.10">
    <property type="entry name" value="Aspartate Aminotransferase, domain 1"/>
    <property type="match status" value="1"/>
</dbReference>
<dbReference type="InterPro" id="IPR015424">
    <property type="entry name" value="PyrdxlP-dep_Trfase"/>
</dbReference>
<evidence type="ECO:0000256" key="3">
    <source>
        <dbReference type="ARBA" id="ARBA00022576"/>
    </source>
</evidence>